<accession>A0A553PJZ0</accession>
<dbReference type="Proteomes" id="UP000318571">
    <property type="component" value="Chromosome 11"/>
</dbReference>
<keyword evidence="2" id="KW-0812">Transmembrane</keyword>
<organism evidence="3 4">
    <name type="scientific">Tigriopus californicus</name>
    <name type="common">Marine copepod</name>
    <dbReference type="NCBI Taxonomy" id="6832"/>
    <lineage>
        <taxon>Eukaryota</taxon>
        <taxon>Metazoa</taxon>
        <taxon>Ecdysozoa</taxon>
        <taxon>Arthropoda</taxon>
        <taxon>Crustacea</taxon>
        <taxon>Multicrustacea</taxon>
        <taxon>Hexanauplia</taxon>
        <taxon>Copepoda</taxon>
        <taxon>Harpacticoida</taxon>
        <taxon>Harpacticidae</taxon>
        <taxon>Tigriopus</taxon>
    </lineage>
</organism>
<feature type="transmembrane region" description="Helical" evidence="2">
    <location>
        <begin position="12"/>
        <end position="31"/>
    </location>
</feature>
<comment type="caution">
    <text evidence="3">The sequence shown here is derived from an EMBL/GenBank/DDBJ whole genome shotgun (WGS) entry which is preliminary data.</text>
</comment>
<feature type="region of interest" description="Disordered" evidence="1">
    <location>
        <begin position="107"/>
        <end position="175"/>
    </location>
</feature>
<name>A0A553PJZ0_TIGCA</name>
<feature type="compositionally biased region" description="Basic residues" evidence="1">
    <location>
        <begin position="279"/>
        <end position="288"/>
    </location>
</feature>
<feature type="compositionally biased region" description="Low complexity" evidence="1">
    <location>
        <begin position="243"/>
        <end position="255"/>
    </location>
</feature>
<dbReference type="EMBL" id="VCGU01000003">
    <property type="protein sequence ID" value="TRY77997.1"/>
    <property type="molecule type" value="Genomic_DNA"/>
</dbReference>
<sequence>MANQVPFLEAAMAMAAMMIVLIFVLLIYCFIPAYRTFKRRQELIENYWEIDPRWSDDKFMFSPKLPNDYMKDKKYSRYACSRSSSVRTQATELTEILEFSSVVTIQEEDESSPPELEEIPPSMLVGPSSQFHDLEQPPVVPVTTRRLKKKPEPQQNPHEKSAKSVNQTPPLIPVQVPAPVPVIKCPRIESEKLSPPRKGSSAESTVTTESEVSSKNSMTSRTLLISKDVVPKKVPQPQRLNQVPKPKLVTPPVKEVTPKPTPAQSMVAKGEGPTLKAKPVTKPKKKRTAITTAILDKKNQPKVSVPSAGTTANEKVPSKPPKSSSVLIKPKS</sequence>
<feature type="compositionally biased region" description="Low complexity" evidence="1">
    <location>
        <begin position="201"/>
        <end position="214"/>
    </location>
</feature>
<feature type="region of interest" description="Disordered" evidence="1">
    <location>
        <begin position="187"/>
        <end position="332"/>
    </location>
</feature>
<evidence type="ECO:0000256" key="2">
    <source>
        <dbReference type="SAM" id="Phobius"/>
    </source>
</evidence>
<protein>
    <submittedName>
        <fullName evidence="3">Uncharacterized protein</fullName>
    </submittedName>
</protein>
<dbReference type="AlphaFoldDB" id="A0A553PJZ0"/>
<evidence type="ECO:0000313" key="4">
    <source>
        <dbReference type="Proteomes" id="UP000318571"/>
    </source>
</evidence>
<gene>
    <name evidence="3" type="ORF">TCAL_07857</name>
</gene>
<feature type="compositionally biased region" description="Low complexity" evidence="1">
    <location>
        <begin position="321"/>
        <end position="332"/>
    </location>
</feature>
<reference evidence="3 4" key="1">
    <citation type="journal article" date="2018" name="Nat. Ecol. Evol.">
        <title>Genomic signatures of mitonuclear coevolution across populations of Tigriopus californicus.</title>
        <authorList>
            <person name="Barreto F.S."/>
            <person name="Watson E.T."/>
            <person name="Lima T.G."/>
            <person name="Willett C.S."/>
            <person name="Edmands S."/>
            <person name="Li W."/>
            <person name="Burton R.S."/>
        </authorList>
    </citation>
    <scope>NUCLEOTIDE SEQUENCE [LARGE SCALE GENOMIC DNA]</scope>
    <source>
        <strain evidence="3 4">San Diego</strain>
    </source>
</reference>
<keyword evidence="2" id="KW-1133">Transmembrane helix</keyword>
<evidence type="ECO:0000313" key="3">
    <source>
        <dbReference type="EMBL" id="TRY77997.1"/>
    </source>
</evidence>
<proteinExistence type="predicted"/>
<keyword evidence="4" id="KW-1185">Reference proteome</keyword>
<evidence type="ECO:0000256" key="1">
    <source>
        <dbReference type="SAM" id="MobiDB-lite"/>
    </source>
</evidence>
<feature type="compositionally biased region" description="Acidic residues" evidence="1">
    <location>
        <begin position="107"/>
        <end position="118"/>
    </location>
</feature>
<keyword evidence="2" id="KW-0472">Membrane</keyword>